<dbReference type="Gene3D" id="1.10.260.40">
    <property type="entry name" value="lambda repressor-like DNA-binding domains"/>
    <property type="match status" value="1"/>
</dbReference>
<dbReference type="CDD" id="cd00093">
    <property type="entry name" value="HTH_XRE"/>
    <property type="match status" value="1"/>
</dbReference>
<dbReference type="EMBL" id="JUIW01000002">
    <property type="protein sequence ID" value="RYJ44873.1"/>
    <property type="molecule type" value="Genomic_DNA"/>
</dbReference>
<dbReference type="InterPro" id="IPR010982">
    <property type="entry name" value="Lambda_DNA-bd_dom_sf"/>
</dbReference>
<proteinExistence type="predicted"/>
<gene>
    <name evidence="2" type="ORF">NU09_0507</name>
</gene>
<keyword evidence="3" id="KW-1185">Reference proteome</keyword>
<evidence type="ECO:0000313" key="2">
    <source>
        <dbReference type="EMBL" id="RYJ44873.1"/>
    </source>
</evidence>
<evidence type="ECO:0000313" key="3">
    <source>
        <dbReference type="Proteomes" id="UP000289775"/>
    </source>
</evidence>
<comment type="caution">
    <text evidence="2">The sequence shown here is derived from an EMBL/GenBank/DDBJ whole genome shotgun (WGS) entry which is preliminary data.</text>
</comment>
<reference evidence="2 3" key="1">
    <citation type="submission" date="2014-12" db="EMBL/GenBank/DDBJ databases">
        <title>Genome sequence of Flavobacterium beibuense RSKm HC5.</title>
        <authorList>
            <person name="Kim J.F."/>
            <person name="Song J.Y."/>
            <person name="Kwak M.-J."/>
            <person name="Lee S.-W."/>
        </authorList>
    </citation>
    <scope>NUCLEOTIDE SEQUENCE [LARGE SCALE GENOMIC DNA]</scope>
    <source>
        <strain evidence="2 3">RSKm HC5</strain>
    </source>
</reference>
<dbReference type="AlphaFoldDB" id="A0A444WG99"/>
<dbReference type="InterPro" id="IPR001387">
    <property type="entry name" value="Cro/C1-type_HTH"/>
</dbReference>
<dbReference type="Proteomes" id="UP000289775">
    <property type="component" value="Unassembled WGS sequence"/>
</dbReference>
<dbReference type="PROSITE" id="PS50943">
    <property type="entry name" value="HTH_CROC1"/>
    <property type="match status" value="1"/>
</dbReference>
<protein>
    <submittedName>
        <fullName evidence="2">Putative transcriptional regulator, XRE family</fullName>
    </submittedName>
</protein>
<sequence>MFTMINTEDFIKRLETILDYYSISASVFADQIGVQRSGLSHLLSGRNKPSLDFVMRITDNYPEVDLYWLLHGKGSFPKGEAKHENENIAQPTPSPSTVNEAKNNFEDLFSVPENKSEEVEINQQEVTEKLIEETKESATEIASIPVAHNHSEVEQVVIFYKDGTFKHYKPKA</sequence>
<dbReference type="SUPFAM" id="SSF47413">
    <property type="entry name" value="lambda repressor-like DNA-binding domains"/>
    <property type="match status" value="1"/>
</dbReference>
<evidence type="ECO:0000259" key="1">
    <source>
        <dbReference type="PROSITE" id="PS50943"/>
    </source>
</evidence>
<dbReference type="GO" id="GO:0003677">
    <property type="term" value="F:DNA binding"/>
    <property type="evidence" value="ECO:0007669"/>
    <property type="project" value="InterPro"/>
</dbReference>
<organism evidence="2 3">
    <name type="scientific">Flavobacterium beibuense</name>
    <dbReference type="NCBI Taxonomy" id="657326"/>
    <lineage>
        <taxon>Bacteria</taxon>
        <taxon>Pseudomonadati</taxon>
        <taxon>Bacteroidota</taxon>
        <taxon>Flavobacteriia</taxon>
        <taxon>Flavobacteriales</taxon>
        <taxon>Flavobacteriaceae</taxon>
        <taxon>Flavobacterium</taxon>
    </lineage>
</organism>
<feature type="domain" description="HTH cro/C1-type" evidence="1">
    <location>
        <begin position="28"/>
        <end position="69"/>
    </location>
</feature>
<accession>A0A444WG99</accession>
<name>A0A444WG99_9FLAO</name>